<organism evidence="1 2">
    <name type="scientific">Roseibium porphyridii</name>
    <dbReference type="NCBI Taxonomy" id="2866279"/>
    <lineage>
        <taxon>Bacteria</taxon>
        <taxon>Pseudomonadati</taxon>
        <taxon>Pseudomonadota</taxon>
        <taxon>Alphaproteobacteria</taxon>
        <taxon>Hyphomicrobiales</taxon>
        <taxon>Stappiaceae</taxon>
        <taxon>Roseibium</taxon>
    </lineage>
</organism>
<keyword evidence="2" id="KW-1185">Reference proteome</keyword>
<evidence type="ECO:0000313" key="2">
    <source>
        <dbReference type="Proteomes" id="UP001209803"/>
    </source>
</evidence>
<evidence type="ECO:0000313" key="1">
    <source>
        <dbReference type="EMBL" id="WFE87444.1"/>
    </source>
</evidence>
<proteinExistence type="predicted"/>
<sequence>MLAYLSDGLRFLFREGSWSLKPHEEKTIWAALAILPDDQTALAKKQLDEQFFVERQSDGRIPCFRYYAEGRLSRLTGKYAVGDHFISVKLKAGDRKVSGKLVLHDGLVFGLEFSKPSSFFRHVGVDVISASCDDSSIGYTAVIDRAEHGSD</sequence>
<dbReference type="RefSeq" id="WP_265681880.1">
    <property type="nucleotide sequence ID" value="NZ_CP120863.1"/>
</dbReference>
<protein>
    <submittedName>
        <fullName evidence="1">Uncharacterized protein</fullName>
    </submittedName>
</protein>
<gene>
    <name evidence="1" type="ORF">K1718_14820</name>
</gene>
<name>A0ABY8EZQ0_9HYPH</name>
<accession>A0ABY8EZQ0</accession>
<reference evidence="1 2" key="1">
    <citation type="submission" date="2023-03" db="EMBL/GenBank/DDBJ databases">
        <title>Roseibium porphyridii sp. nov. and Roseibium rhodosorbium sp. nov. isolated from marine algae, Porphyridium cruentum and Rhodosorus marinus, respectively.</title>
        <authorList>
            <person name="Lee M.W."/>
            <person name="Choi B.J."/>
            <person name="Lee J.K."/>
            <person name="Choi D.G."/>
            <person name="Baek J.H."/>
            <person name="Bayburt H."/>
            <person name="Kim J.M."/>
            <person name="Han D.M."/>
            <person name="Kim K.H."/>
            <person name="Jeon C.O."/>
        </authorList>
    </citation>
    <scope>NUCLEOTIDE SEQUENCE [LARGE SCALE GENOMIC DNA]</scope>
    <source>
        <strain evidence="1 2">KMA01</strain>
    </source>
</reference>
<dbReference type="EMBL" id="CP120863">
    <property type="protein sequence ID" value="WFE87444.1"/>
    <property type="molecule type" value="Genomic_DNA"/>
</dbReference>
<dbReference type="Proteomes" id="UP001209803">
    <property type="component" value="Chromosome"/>
</dbReference>